<gene>
    <name evidence="3" type="ORF">V3328_18840</name>
</gene>
<accession>A0AAW9RIQ2</accession>
<dbReference type="InterPro" id="IPR009936">
    <property type="entry name" value="DUF1468"/>
</dbReference>
<dbReference type="RefSeq" id="WP_340331257.1">
    <property type="nucleotide sequence ID" value="NZ_JAZHOF010000008.1"/>
</dbReference>
<feature type="transmembrane region" description="Helical" evidence="1">
    <location>
        <begin position="123"/>
        <end position="144"/>
    </location>
</feature>
<keyword evidence="1" id="KW-0812">Transmembrane</keyword>
<feature type="transmembrane region" description="Helical" evidence="1">
    <location>
        <begin position="81"/>
        <end position="111"/>
    </location>
</feature>
<evidence type="ECO:0000256" key="1">
    <source>
        <dbReference type="SAM" id="Phobius"/>
    </source>
</evidence>
<proteinExistence type="predicted"/>
<keyword evidence="1" id="KW-0472">Membrane</keyword>
<reference evidence="3 4" key="1">
    <citation type="submission" date="2024-02" db="EMBL/GenBank/DDBJ databases">
        <title>Genome analysis and characterization of Microbaculum marinisediminis sp. nov., isolated from marine sediment.</title>
        <authorList>
            <person name="Du Z.-J."/>
            <person name="Ye Y.-Q."/>
            <person name="Zhang Z.-R."/>
            <person name="Yuan S.-M."/>
            <person name="Zhang X.-Y."/>
        </authorList>
    </citation>
    <scope>NUCLEOTIDE SEQUENCE [LARGE SCALE GENOMIC DNA]</scope>
    <source>
        <strain evidence="3 4">SDUM1044001</strain>
    </source>
</reference>
<dbReference type="Proteomes" id="UP001378188">
    <property type="component" value="Unassembled WGS sequence"/>
</dbReference>
<keyword evidence="1" id="KW-1133">Transmembrane helix</keyword>
<evidence type="ECO:0000259" key="2">
    <source>
        <dbReference type="Pfam" id="PF07331"/>
    </source>
</evidence>
<sequence length="149" mass="15802">MRRANVVSGVVLALFGLLMLLVVIPAQIEQGPEGVVSPRLVPNMMMFLVTVLSVVLVLTNYRPPQDQEPEEPIPVSLPELAALVKIAAVFAVSVGLYLLVSPLAAGAALVVGSLVVLGERRPVVIVMMPAALLIGLWLLFYKVLGTAIV</sequence>
<feature type="transmembrane region" description="Helical" evidence="1">
    <location>
        <begin position="40"/>
        <end position="61"/>
    </location>
</feature>
<dbReference type="AlphaFoldDB" id="A0AAW9RIQ2"/>
<organism evidence="3 4">
    <name type="scientific">Microbaculum marinum</name>
    <dbReference type="NCBI Taxonomy" id="1764581"/>
    <lineage>
        <taxon>Bacteria</taxon>
        <taxon>Pseudomonadati</taxon>
        <taxon>Pseudomonadota</taxon>
        <taxon>Alphaproteobacteria</taxon>
        <taxon>Hyphomicrobiales</taxon>
        <taxon>Tepidamorphaceae</taxon>
        <taxon>Microbaculum</taxon>
    </lineage>
</organism>
<feature type="transmembrane region" description="Helical" evidence="1">
    <location>
        <begin position="6"/>
        <end position="28"/>
    </location>
</feature>
<evidence type="ECO:0000313" key="3">
    <source>
        <dbReference type="EMBL" id="MEJ8573554.1"/>
    </source>
</evidence>
<evidence type="ECO:0000313" key="4">
    <source>
        <dbReference type="Proteomes" id="UP001378188"/>
    </source>
</evidence>
<protein>
    <submittedName>
        <fullName evidence="3">Tripartite tricarboxylate transporter TctB family protein</fullName>
    </submittedName>
</protein>
<dbReference type="Pfam" id="PF07331">
    <property type="entry name" value="TctB"/>
    <property type="match status" value="1"/>
</dbReference>
<keyword evidence="4" id="KW-1185">Reference proteome</keyword>
<comment type="caution">
    <text evidence="3">The sequence shown here is derived from an EMBL/GenBank/DDBJ whole genome shotgun (WGS) entry which is preliminary data.</text>
</comment>
<dbReference type="EMBL" id="JAZHOF010000008">
    <property type="protein sequence ID" value="MEJ8573554.1"/>
    <property type="molecule type" value="Genomic_DNA"/>
</dbReference>
<feature type="domain" description="DUF1468" evidence="2">
    <location>
        <begin position="7"/>
        <end position="145"/>
    </location>
</feature>
<name>A0AAW9RIQ2_9HYPH</name>